<dbReference type="AlphaFoldDB" id="A0A0D5NKM0"/>
<name>A0A0D5NKM0_9BACL</name>
<dbReference type="OrthoDB" id="9815825at2"/>
<dbReference type="InterPro" id="IPR052515">
    <property type="entry name" value="Gfo/Idh/MocA_Oxidoreductase"/>
</dbReference>
<sequence>MRTSKIKVGILGGGGILHAHAPGFTRLRDVCEVVVAERDVSRHGLIRELLGNETEIVTDYKELLNRADIEAVDILLPHDLHLPVTLEAAEAGKQVLTEKVMARNVYECDRMIEACRKAGVTLTVCHDRRYDGDWQVLKHIVESGELGEILFWKLEHNQNVVVPEGHWIRSYDKIGGGAIMSCLTHQIDSLRWYGGEVENVTSMSKVVPERMEGEVIGGLLARMKSGALALLSINWHTQSHDAPNGLWYEFNHVTGTKGEAYFMSGKGTYVKIHNGESQLFEYNQRGEGSFVKIESASQLTGHQRCIEEWVKSLRGEEASILTDGTDIRKTVEVAEAAYLSERTGCVAKIPIEPTPWQQ</sequence>
<dbReference type="InterPro" id="IPR055170">
    <property type="entry name" value="GFO_IDH_MocA-like_dom"/>
</dbReference>
<dbReference type="EMBL" id="CP011058">
    <property type="protein sequence ID" value="AJY75899.1"/>
    <property type="molecule type" value="Genomic_DNA"/>
</dbReference>
<organism evidence="3 4">
    <name type="scientific">Paenibacillus beijingensis</name>
    <dbReference type="NCBI Taxonomy" id="1126833"/>
    <lineage>
        <taxon>Bacteria</taxon>
        <taxon>Bacillati</taxon>
        <taxon>Bacillota</taxon>
        <taxon>Bacilli</taxon>
        <taxon>Bacillales</taxon>
        <taxon>Paenibacillaceae</taxon>
        <taxon>Paenibacillus</taxon>
    </lineage>
</organism>
<dbReference type="RefSeq" id="WP_045671327.1">
    <property type="nucleotide sequence ID" value="NZ_CP011058.1"/>
</dbReference>
<dbReference type="Pfam" id="PF01408">
    <property type="entry name" value="GFO_IDH_MocA"/>
    <property type="match status" value="1"/>
</dbReference>
<dbReference type="InterPro" id="IPR036291">
    <property type="entry name" value="NAD(P)-bd_dom_sf"/>
</dbReference>
<evidence type="ECO:0000313" key="4">
    <source>
        <dbReference type="Proteomes" id="UP000032633"/>
    </source>
</evidence>
<dbReference type="Gene3D" id="3.30.360.10">
    <property type="entry name" value="Dihydrodipicolinate Reductase, domain 2"/>
    <property type="match status" value="1"/>
</dbReference>
<accession>A0A0D5NKM0</accession>
<reference evidence="4" key="2">
    <citation type="submission" date="2015-03" db="EMBL/GenBank/DDBJ databases">
        <title>Genome sequence of Paenibacillus beijingensis strain DSM 24997T.</title>
        <authorList>
            <person name="Kwak Y."/>
            <person name="Shin J.-H."/>
        </authorList>
    </citation>
    <scope>NUCLEOTIDE SEQUENCE [LARGE SCALE GENOMIC DNA]</scope>
    <source>
        <strain evidence="4">DSM 24997</strain>
    </source>
</reference>
<feature type="domain" description="Gfo/Idh/MocA-like oxidoreductase N-terminal" evidence="1">
    <location>
        <begin position="6"/>
        <end position="125"/>
    </location>
</feature>
<evidence type="ECO:0008006" key="5">
    <source>
        <dbReference type="Google" id="ProtNLM"/>
    </source>
</evidence>
<dbReference type="KEGG" id="pbj:VN24_16770"/>
<dbReference type="STRING" id="1126833.VN24_16770"/>
<dbReference type="SUPFAM" id="SSF55347">
    <property type="entry name" value="Glyceraldehyde-3-phosphate dehydrogenase-like, C-terminal domain"/>
    <property type="match status" value="1"/>
</dbReference>
<evidence type="ECO:0000259" key="1">
    <source>
        <dbReference type="Pfam" id="PF01408"/>
    </source>
</evidence>
<keyword evidence="4" id="KW-1185">Reference proteome</keyword>
<proteinExistence type="predicted"/>
<dbReference type="SUPFAM" id="SSF51735">
    <property type="entry name" value="NAD(P)-binding Rossmann-fold domains"/>
    <property type="match status" value="1"/>
</dbReference>
<dbReference type="PANTHER" id="PTHR43249:SF1">
    <property type="entry name" value="D-GLUCOSIDE 3-DEHYDROGENASE"/>
    <property type="match status" value="1"/>
</dbReference>
<dbReference type="InterPro" id="IPR000683">
    <property type="entry name" value="Gfo/Idh/MocA-like_OxRdtase_N"/>
</dbReference>
<protein>
    <recommendedName>
        <fullName evidence="5">Oxidoreductase</fullName>
    </recommendedName>
</protein>
<evidence type="ECO:0000313" key="3">
    <source>
        <dbReference type="EMBL" id="AJY75899.1"/>
    </source>
</evidence>
<evidence type="ECO:0000259" key="2">
    <source>
        <dbReference type="Pfam" id="PF22725"/>
    </source>
</evidence>
<dbReference type="GO" id="GO:0000166">
    <property type="term" value="F:nucleotide binding"/>
    <property type="evidence" value="ECO:0007669"/>
    <property type="project" value="InterPro"/>
</dbReference>
<dbReference type="Gene3D" id="3.40.50.720">
    <property type="entry name" value="NAD(P)-binding Rossmann-like Domain"/>
    <property type="match status" value="1"/>
</dbReference>
<dbReference type="Proteomes" id="UP000032633">
    <property type="component" value="Chromosome"/>
</dbReference>
<feature type="domain" description="GFO/IDH/MocA-like oxidoreductase" evidence="2">
    <location>
        <begin position="134"/>
        <end position="259"/>
    </location>
</feature>
<reference evidence="3 4" key="1">
    <citation type="journal article" date="2015" name="J. Biotechnol.">
        <title>Complete genome sequence of Paenibacillus beijingensis 7188(T) (=DSM 24997(T)), a novel rhizobacterium from jujube garden soil.</title>
        <authorList>
            <person name="Kwak Y."/>
            <person name="Shin J.H."/>
        </authorList>
    </citation>
    <scope>NUCLEOTIDE SEQUENCE [LARGE SCALE GENOMIC DNA]</scope>
    <source>
        <strain evidence="3 4">DSM 24997</strain>
    </source>
</reference>
<dbReference type="PATRIC" id="fig|1126833.4.peg.3679"/>
<gene>
    <name evidence="3" type="ORF">VN24_16770</name>
</gene>
<dbReference type="HOGENOM" id="CLU_023194_1_3_9"/>
<dbReference type="PANTHER" id="PTHR43249">
    <property type="entry name" value="UDP-N-ACETYL-2-AMINO-2-DEOXY-D-GLUCURONATE OXIDASE"/>
    <property type="match status" value="1"/>
</dbReference>
<dbReference type="Pfam" id="PF22725">
    <property type="entry name" value="GFO_IDH_MocA_C3"/>
    <property type="match status" value="1"/>
</dbReference>